<dbReference type="Pfam" id="PF08546">
    <property type="entry name" value="ApbA_C"/>
    <property type="match status" value="1"/>
</dbReference>
<dbReference type="PANTHER" id="PTHR21708:SF45">
    <property type="entry name" value="2-DEHYDROPANTOATE 2-REDUCTASE"/>
    <property type="match status" value="1"/>
</dbReference>
<evidence type="ECO:0000256" key="6">
    <source>
        <dbReference type="ARBA" id="ARBA00048793"/>
    </source>
</evidence>
<evidence type="ECO:0000313" key="9">
    <source>
        <dbReference type="EMBL" id="SBP88705.1"/>
    </source>
</evidence>
<comment type="catalytic activity">
    <reaction evidence="6">
        <text>(R)-pantoate + NADP(+) = 2-dehydropantoate + NADPH + H(+)</text>
        <dbReference type="Rhea" id="RHEA:16233"/>
        <dbReference type="ChEBI" id="CHEBI:11561"/>
        <dbReference type="ChEBI" id="CHEBI:15378"/>
        <dbReference type="ChEBI" id="CHEBI:15980"/>
        <dbReference type="ChEBI" id="CHEBI:57783"/>
        <dbReference type="ChEBI" id="CHEBI:58349"/>
        <dbReference type="EC" id="1.1.1.169"/>
    </reaction>
</comment>
<feature type="domain" description="Ketopantoate reductase N-terminal" evidence="7">
    <location>
        <begin position="19"/>
        <end position="120"/>
    </location>
</feature>
<dbReference type="EMBL" id="FLMQ01000056">
    <property type="protein sequence ID" value="SBP88705.1"/>
    <property type="molecule type" value="Genomic_DNA"/>
</dbReference>
<dbReference type="GO" id="GO:0008677">
    <property type="term" value="F:2-dehydropantoate 2-reductase activity"/>
    <property type="evidence" value="ECO:0007669"/>
    <property type="project" value="UniProtKB-EC"/>
</dbReference>
<dbReference type="Proteomes" id="UP000214566">
    <property type="component" value="Unassembled WGS sequence"/>
</dbReference>
<evidence type="ECO:0000313" key="10">
    <source>
        <dbReference type="Proteomes" id="UP000214566"/>
    </source>
</evidence>
<keyword evidence="4" id="KW-0566">Pantothenate biosynthesis</keyword>
<name>A0A238D642_THIDL</name>
<dbReference type="InterPro" id="IPR051402">
    <property type="entry name" value="KPR-Related"/>
</dbReference>
<comment type="pathway">
    <text evidence="1">Cofactor biosynthesis; (R)-pantothenate biosynthesis; (R)-pantoate from 3-methyl-2-oxobutanoate: step 2/2.</text>
</comment>
<dbReference type="SUPFAM" id="SSF51735">
    <property type="entry name" value="NAD(P)-binding Rossmann-fold domains"/>
    <property type="match status" value="1"/>
</dbReference>
<dbReference type="GO" id="GO:0015940">
    <property type="term" value="P:pantothenate biosynthetic process"/>
    <property type="evidence" value="ECO:0007669"/>
    <property type="project" value="UniProtKB-UniPathway"/>
</dbReference>
<evidence type="ECO:0000256" key="3">
    <source>
        <dbReference type="ARBA" id="ARBA00019465"/>
    </source>
</evidence>
<gene>
    <name evidence="9" type="ORF">THIARS_70325</name>
</gene>
<evidence type="ECO:0000256" key="5">
    <source>
        <dbReference type="ARBA" id="ARBA00032024"/>
    </source>
</evidence>
<dbReference type="FunFam" id="1.10.1040.10:FF:000017">
    <property type="entry name" value="2-dehydropantoate 2-reductase"/>
    <property type="match status" value="1"/>
</dbReference>
<protein>
    <recommendedName>
        <fullName evidence="3">2-dehydropantoate 2-reductase</fullName>
        <ecNumber evidence="2">1.1.1.169</ecNumber>
    </recommendedName>
    <alternativeName>
        <fullName evidence="5">Ketopantoate reductase</fullName>
    </alternativeName>
</protein>
<dbReference type="SUPFAM" id="SSF48179">
    <property type="entry name" value="6-phosphogluconate dehydrogenase C-terminal domain-like"/>
    <property type="match status" value="1"/>
</dbReference>
<evidence type="ECO:0000256" key="4">
    <source>
        <dbReference type="ARBA" id="ARBA00022655"/>
    </source>
</evidence>
<keyword evidence="10" id="KW-1185">Reference proteome</keyword>
<dbReference type="PANTHER" id="PTHR21708">
    <property type="entry name" value="PROBABLE 2-DEHYDROPANTOATE 2-REDUCTASE"/>
    <property type="match status" value="1"/>
</dbReference>
<dbReference type="Gene3D" id="3.40.50.720">
    <property type="entry name" value="NAD(P)-binding Rossmann-like Domain"/>
    <property type="match status" value="1"/>
</dbReference>
<feature type="domain" description="Ketopantoate reductase C-terminal" evidence="8">
    <location>
        <begin position="217"/>
        <end position="336"/>
    </location>
</feature>
<dbReference type="InterPro" id="IPR008927">
    <property type="entry name" value="6-PGluconate_DH-like_C_sf"/>
</dbReference>
<dbReference type="Gene3D" id="1.10.1040.10">
    <property type="entry name" value="N-(1-d-carboxylethyl)-l-norvaline Dehydrogenase, domain 2"/>
    <property type="match status" value="1"/>
</dbReference>
<evidence type="ECO:0000256" key="2">
    <source>
        <dbReference type="ARBA" id="ARBA00013014"/>
    </source>
</evidence>
<evidence type="ECO:0000259" key="8">
    <source>
        <dbReference type="Pfam" id="PF08546"/>
    </source>
</evidence>
<reference evidence="9 10" key="1">
    <citation type="submission" date="2016-06" db="EMBL/GenBank/DDBJ databases">
        <authorList>
            <person name="Kjaerup R.B."/>
            <person name="Dalgaard T.S."/>
            <person name="Juul-Madsen H.R."/>
        </authorList>
    </citation>
    <scope>NUCLEOTIDE SEQUENCE [LARGE SCALE GENOMIC DNA]</scope>
    <source>
        <strain evidence="9 10">DSM 16361</strain>
    </source>
</reference>
<organism evidence="9 10">
    <name type="scientific">Thiomonas delicata</name>
    <name type="common">Thiomonas cuprina</name>
    <dbReference type="NCBI Taxonomy" id="364030"/>
    <lineage>
        <taxon>Bacteria</taxon>
        <taxon>Pseudomonadati</taxon>
        <taxon>Pseudomonadota</taxon>
        <taxon>Betaproteobacteria</taxon>
        <taxon>Burkholderiales</taxon>
        <taxon>Thiomonas</taxon>
    </lineage>
</organism>
<evidence type="ECO:0000256" key="1">
    <source>
        <dbReference type="ARBA" id="ARBA00004994"/>
    </source>
</evidence>
<dbReference type="EC" id="1.1.1.169" evidence="2"/>
<dbReference type="NCBIfam" id="NF005089">
    <property type="entry name" value="PRK06522.1-4"/>
    <property type="match status" value="1"/>
</dbReference>
<dbReference type="AlphaFoldDB" id="A0A238D642"/>
<evidence type="ECO:0000259" key="7">
    <source>
        <dbReference type="Pfam" id="PF02558"/>
    </source>
</evidence>
<proteinExistence type="predicted"/>
<dbReference type="GO" id="GO:0005737">
    <property type="term" value="C:cytoplasm"/>
    <property type="evidence" value="ECO:0007669"/>
    <property type="project" value="TreeGrafter"/>
</dbReference>
<dbReference type="Pfam" id="PF02558">
    <property type="entry name" value="ApbA"/>
    <property type="match status" value="1"/>
</dbReference>
<dbReference type="InterPro" id="IPR013332">
    <property type="entry name" value="KPR_N"/>
</dbReference>
<dbReference type="InterPro" id="IPR013328">
    <property type="entry name" value="6PGD_dom2"/>
</dbReference>
<dbReference type="InterPro" id="IPR013752">
    <property type="entry name" value="KPA_reductase"/>
</dbReference>
<keyword evidence="9" id="KW-0560">Oxidoreductase</keyword>
<dbReference type="InterPro" id="IPR036291">
    <property type="entry name" value="NAD(P)-bd_dom_sf"/>
</dbReference>
<accession>A0A238D642</accession>
<dbReference type="UniPathway" id="UPA00028">
    <property type="reaction ID" value="UER00004"/>
</dbReference>
<sequence>MRQGAAALGTRGGRNGMQVVVVGAGAVGGSMAVKLADAGHTVGVVARGAHLQAIRAQGLTLYDPAGAVTVPLQASDRPEDFGPQDLIVLGVKAHQIGPLLPRLRSMLRHDTVVLPAINGLPWWYFHGDVGARQPAGSPARIACLDPDGHMDAALDAAHIVGCVVHGAAEVTAPGTITANGQYRYVIGEPRHEPSARVDALADALRAAGCDPQPTARIRDAIWMKLIGNAAFNPVAALTRARMDQICASPGLLGLVRGIMLELIALTHAYGCDPQVDADTRIAIGRGIGPVKPSTLQDLERGHALEVDPLLGAPVELARRAGLAMPLTEAMLALLAELDRRVVSDAQGLRSGRRGLG</sequence>